<keyword evidence="1" id="KW-0175">Coiled coil</keyword>
<proteinExistence type="predicted"/>
<reference evidence="2" key="1">
    <citation type="journal article" date="2022" name="bioRxiv">
        <title>Sequencing and chromosome-scale assembly of the giantPleurodeles waltlgenome.</title>
        <authorList>
            <person name="Brown T."/>
            <person name="Elewa A."/>
            <person name="Iarovenko S."/>
            <person name="Subramanian E."/>
            <person name="Araus A.J."/>
            <person name="Petzold A."/>
            <person name="Susuki M."/>
            <person name="Suzuki K.-i.T."/>
            <person name="Hayashi T."/>
            <person name="Toyoda A."/>
            <person name="Oliveira C."/>
            <person name="Osipova E."/>
            <person name="Leigh N.D."/>
            <person name="Simon A."/>
            <person name="Yun M.H."/>
        </authorList>
    </citation>
    <scope>NUCLEOTIDE SEQUENCE</scope>
    <source>
        <strain evidence="2">20211129_DDA</strain>
        <tissue evidence="2">Liver</tissue>
    </source>
</reference>
<dbReference type="Proteomes" id="UP001066276">
    <property type="component" value="Chromosome 9"/>
</dbReference>
<accession>A0AAV7MKJ4</accession>
<keyword evidence="3" id="KW-1185">Reference proteome</keyword>
<evidence type="ECO:0000313" key="2">
    <source>
        <dbReference type="EMBL" id="KAJ1104301.1"/>
    </source>
</evidence>
<evidence type="ECO:0000256" key="1">
    <source>
        <dbReference type="SAM" id="Coils"/>
    </source>
</evidence>
<name>A0AAV7MKJ4_PLEWA</name>
<evidence type="ECO:0000313" key="3">
    <source>
        <dbReference type="Proteomes" id="UP001066276"/>
    </source>
</evidence>
<protein>
    <submittedName>
        <fullName evidence="2">Uncharacterized protein</fullName>
    </submittedName>
</protein>
<feature type="coiled-coil region" evidence="1">
    <location>
        <begin position="5"/>
        <end position="32"/>
    </location>
</feature>
<comment type="caution">
    <text evidence="2">The sequence shown here is derived from an EMBL/GenBank/DDBJ whole genome shotgun (WGS) entry which is preliminary data.</text>
</comment>
<gene>
    <name evidence="2" type="ORF">NDU88_001713</name>
</gene>
<dbReference type="EMBL" id="JANPWB010000013">
    <property type="protein sequence ID" value="KAJ1104301.1"/>
    <property type="molecule type" value="Genomic_DNA"/>
</dbReference>
<organism evidence="2 3">
    <name type="scientific">Pleurodeles waltl</name>
    <name type="common">Iberian ribbed newt</name>
    <dbReference type="NCBI Taxonomy" id="8319"/>
    <lineage>
        <taxon>Eukaryota</taxon>
        <taxon>Metazoa</taxon>
        <taxon>Chordata</taxon>
        <taxon>Craniata</taxon>
        <taxon>Vertebrata</taxon>
        <taxon>Euteleostomi</taxon>
        <taxon>Amphibia</taxon>
        <taxon>Batrachia</taxon>
        <taxon>Caudata</taxon>
        <taxon>Salamandroidea</taxon>
        <taxon>Salamandridae</taxon>
        <taxon>Pleurodelinae</taxon>
        <taxon>Pleurodeles</taxon>
    </lineage>
</organism>
<dbReference type="AlphaFoldDB" id="A0AAV7MKJ4"/>
<sequence length="133" mass="14924">MDILIRDADEKRDRLLKEISELEKEIQGTNLSEAITKNYGILKGVLQGHQEYVREKKMRKLKRDAIDYSTGRVLTYSLSNGTDIMLHRGPLRLLPAEPQGKTRRLPAGPWGKLRPVSKVAVPAAALFSGCTLL</sequence>